<evidence type="ECO:0000256" key="2">
    <source>
        <dbReference type="ARBA" id="ARBA00022737"/>
    </source>
</evidence>
<dbReference type="SMART" id="SM00364">
    <property type="entry name" value="LRR_BAC"/>
    <property type="match status" value="8"/>
</dbReference>
<dbReference type="EMBL" id="KE124775">
    <property type="protein sequence ID" value="EPB80870.1"/>
    <property type="molecule type" value="Genomic_DNA"/>
</dbReference>
<dbReference type="PROSITE" id="PS50106">
    <property type="entry name" value="PDZ"/>
    <property type="match status" value="4"/>
</dbReference>
<feature type="region of interest" description="Disordered" evidence="3">
    <location>
        <begin position="1018"/>
        <end position="1039"/>
    </location>
</feature>
<evidence type="ECO:0000313" key="6">
    <source>
        <dbReference type="Proteomes" id="UP000054495"/>
    </source>
</evidence>
<dbReference type="InterPro" id="IPR001611">
    <property type="entry name" value="Leu-rich_rpt"/>
</dbReference>
<dbReference type="GO" id="GO:0014069">
    <property type="term" value="C:postsynaptic density"/>
    <property type="evidence" value="ECO:0007669"/>
    <property type="project" value="TreeGrafter"/>
</dbReference>
<dbReference type="SMART" id="SM00228">
    <property type="entry name" value="PDZ"/>
    <property type="match status" value="3"/>
</dbReference>
<keyword evidence="2" id="KW-0677">Repeat</keyword>
<evidence type="ECO:0000256" key="1">
    <source>
        <dbReference type="ARBA" id="ARBA00022614"/>
    </source>
</evidence>
<dbReference type="AlphaFoldDB" id="A0A0D6M9U2"/>
<protein>
    <submittedName>
        <fullName evidence="5">PDZ/DHR/GLGF domain protein</fullName>
    </submittedName>
</protein>
<dbReference type="FunFam" id="3.80.10.10:FF:000779">
    <property type="entry name" value="Probable inactive serine/threonine-protein kinase DDB_G0278909"/>
    <property type="match status" value="1"/>
</dbReference>
<dbReference type="SMART" id="SM00365">
    <property type="entry name" value="LRR_SD22"/>
    <property type="match status" value="4"/>
</dbReference>
<keyword evidence="1" id="KW-0433">Leucine-rich repeat</keyword>
<dbReference type="Gene3D" id="3.80.10.10">
    <property type="entry name" value="Ribonuclease Inhibitor"/>
    <property type="match status" value="3"/>
</dbReference>
<dbReference type="GO" id="GO:0005912">
    <property type="term" value="C:adherens junction"/>
    <property type="evidence" value="ECO:0007669"/>
    <property type="project" value="TreeGrafter"/>
</dbReference>
<dbReference type="SUPFAM" id="SSF52058">
    <property type="entry name" value="L domain-like"/>
    <property type="match status" value="2"/>
</dbReference>
<dbReference type="InterPro" id="IPR050614">
    <property type="entry name" value="Synaptic_Scaffolding_LAP-MAGUK"/>
</dbReference>
<dbReference type="GO" id="GO:0045197">
    <property type="term" value="P:establishment or maintenance of epithelial cell apical/basal polarity"/>
    <property type="evidence" value="ECO:0007669"/>
    <property type="project" value="TreeGrafter"/>
</dbReference>
<evidence type="ECO:0000259" key="4">
    <source>
        <dbReference type="PROSITE" id="PS50106"/>
    </source>
</evidence>
<evidence type="ECO:0000256" key="3">
    <source>
        <dbReference type="SAM" id="MobiDB-lite"/>
    </source>
</evidence>
<feature type="domain" description="PDZ" evidence="4">
    <location>
        <begin position="721"/>
        <end position="811"/>
    </location>
</feature>
<feature type="domain" description="PDZ" evidence="4">
    <location>
        <begin position="580"/>
        <end position="649"/>
    </location>
</feature>
<dbReference type="PROSITE" id="PS51450">
    <property type="entry name" value="LRR"/>
    <property type="match status" value="4"/>
</dbReference>
<proteinExistence type="predicted"/>
<dbReference type="InterPro" id="IPR036034">
    <property type="entry name" value="PDZ_sf"/>
</dbReference>
<dbReference type="InterPro" id="IPR032675">
    <property type="entry name" value="LRR_dom_sf"/>
</dbReference>
<accession>A0A0D6M9U2</accession>
<feature type="domain" description="PDZ" evidence="4">
    <location>
        <begin position="818"/>
        <end position="899"/>
    </location>
</feature>
<dbReference type="SMART" id="SM00369">
    <property type="entry name" value="LRR_TYP"/>
    <property type="match status" value="11"/>
</dbReference>
<dbReference type="GO" id="GO:0019901">
    <property type="term" value="F:protein kinase binding"/>
    <property type="evidence" value="ECO:0007669"/>
    <property type="project" value="TreeGrafter"/>
</dbReference>
<keyword evidence="6" id="KW-1185">Reference proteome</keyword>
<dbReference type="GO" id="GO:0016323">
    <property type="term" value="C:basolateral plasma membrane"/>
    <property type="evidence" value="ECO:0007669"/>
    <property type="project" value="TreeGrafter"/>
</dbReference>
<dbReference type="Proteomes" id="UP000054495">
    <property type="component" value="Unassembled WGS sequence"/>
</dbReference>
<name>A0A0D6M9U2_9BILA</name>
<dbReference type="Gene3D" id="2.30.42.10">
    <property type="match status" value="4"/>
</dbReference>
<dbReference type="SUPFAM" id="SSF50156">
    <property type="entry name" value="PDZ domain-like"/>
    <property type="match status" value="4"/>
</dbReference>
<dbReference type="InterPro" id="IPR001478">
    <property type="entry name" value="PDZ"/>
</dbReference>
<organism evidence="5 6">
    <name type="scientific">Ancylostoma ceylanicum</name>
    <dbReference type="NCBI Taxonomy" id="53326"/>
    <lineage>
        <taxon>Eukaryota</taxon>
        <taxon>Metazoa</taxon>
        <taxon>Ecdysozoa</taxon>
        <taxon>Nematoda</taxon>
        <taxon>Chromadorea</taxon>
        <taxon>Rhabditida</taxon>
        <taxon>Rhabditina</taxon>
        <taxon>Rhabditomorpha</taxon>
        <taxon>Strongyloidea</taxon>
        <taxon>Ancylostomatidae</taxon>
        <taxon>Ancylostomatinae</taxon>
        <taxon>Ancylostoma</taxon>
    </lineage>
</organism>
<dbReference type="GO" id="GO:0045211">
    <property type="term" value="C:postsynaptic membrane"/>
    <property type="evidence" value="ECO:0007669"/>
    <property type="project" value="TreeGrafter"/>
</dbReference>
<dbReference type="Pfam" id="PF00595">
    <property type="entry name" value="PDZ"/>
    <property type="match status" value="4"/>
</dbReference>
<dbReference type="InterPro" id="IPR055414">
    <property type="entry name" value="LRR_R13L4/SHOC2-like"/>
</dbReference>
<feature type="region of interest" description="Disordered" evidence="3">
    <location>
        <begin position="465"/>
        <end position="484"/>
    </location>
</feature>
<reference evidence="5 6" key="1">
    <citation type="submission" date="2013-05" db="EMBL/GenBank/DDBJ databases">
        <title>Draft genome of the parasitic nematode Anyclostoma ceylanicum.</title>
        <authorList>
            <person name="Mitreva M."/>
        </authorList>
    </citation>
    <scope>NUCLEOTIDE SEQUENCE [LARGE SCALE GENOMIC DNA]</scope>
</reference>
<dbReference type="GO" id="GO:0098968">
    <property type="term" value="P:neurotransmitter receptor transport postsynaptic membrane to endosome"/>
    <property type="evidence" value="ECO:0007669"/>
    <property type="project" value="TreeGrafter"/>
</dbReference>
<dbReference type="GO" id="GO:0098609">
    <property type="term" value="P:cell-cell adhesion"/>
    <property type="evidence" value="ECO:0007669"/>
    <property type="project" value="TreeGrafter"/>
</dbReference>
<dbReference type="GO" id="GO:0098887">
    <property type="term" value="P:neurotransmitter receptor transport, endosome to postsynaptic membrane"/>
    <property type="evidence" value="ECO:0007669"/>
    <property type="project" value="TreeGrafter"/>
</dbReference>
<sequence>MPSFFCIPLACNRQIDSLDRRQNNLQAVPHDIDRYRGLEELLLAMNHIKELPKTLFRLTKLRLLDLSDNDIFCVPPEIASLSNLVELNLSRNDISDLPEQLKECKMLMVLDLSSNPITRLPDTIAHCVSLTHLGLNDVSLTQLPVDIGQLVNLRSLEARDNLIRTLPASITHMKNLQVIDLGQNELDQLPAEMGYLESLRELYVDSNDLESLPEQLTKCSYLEQLGRLKKLTILKLEKNHIHHLTQSIGSCEQLTELFLTHNLLQELPSSIGNLRNLKNLNVDQNKLTAIPTTIGGCASLTVLSLRENEITEIPMDIGKCERLTVLDLCNNRLSHLPFTINVLFKLQALWLSENQSQAMLKLQVERDPRTGVKVLSCYLLPQLSAHTQNDRAGQNRSFVGGPKVHFPDQDATVDDDKLPIGQFERHDTPHPKPQKLKKSSIDGHVIHHDGQNQNQPATLVLSKKPAAGLDSSPTGVPQPAPRSALKFQSVPPTEYEPEHSVAVPEQQIQDRVQERTSVVSPTTREGVPRKITITRDTNGHLGLSIAGGLGSTPFIDGDCSLFVSRVTPDGPADVAGLRVNDKLMNDASGSPGFAVASSQTGAGDGVFISYITPNGPAGCQGKLCVGDRVVSINGTRLKGVRHDQAVALLTGNPFEDVYITVMRDFIPRVSPLPLPSTPLITSSPTTHSPISENVITKFPSVNPLPPGQIADTSSWDGTTEEVILMKDGKSLGLSIVGGCDHSSHPFGVDRPGVFISKIAANSPAARCQRLRIGDRILEVNERDIRKAHHIEAVEALKQSGPRVVLLVTHEPQPPGMKVIEVTRKEGQTLGISIHGGVGKPAANPADERDEGIFVEKVEPSSVCHRAGLQVGHRLIEVNGDSLLGCDQSEAATILRSSNELRILVCDGYNKPVVPRIDDRTITSSRFLENMEIYNFKKPSRIPPAVAPKPTLRNSQLQNVPIVGDLTQPEKLTFASKVKNFEREIEVQRLATKHASASSLPSPAMKPLITENDALKMKEEEGQRRGTPNREAISPQESAAGFEKMLDDCVKSRIVHPKRIDSSSPSSHLFNSEIPLNEVERRAMEQQRRSEWRAARLRSLDQERAEADAIMDRLQLISLPAIGEDVCVPPSERILSNDISVERSMVVDAVTGERTVTVVEKSVTKREIDVALAGGEIDYADK</sequence>
<dbReference type="PANTHER" id="PTHR23119:SF44">
    <property type="entry name" value="PROTEIN LAP4"/>
    <property type="match status" value="1"/>
</dbReference>
<dbReference type="GO" id="GO:0043113">
    <property type="term" value="P:receptor clustering"/>
    <property type="evidence" value="ECO:0007669"/>
    <property type="project" value="TreeGrafter"/>
</dbReference>
<dbReference type="Pfam" id="PF13855">
    <property type="entry name" value="LRR_8"/>
    <property type="match status" value="1"/>
</dbReference>
<gene>
    <name evidence="5" type="ORF">ANCCEY_00072</name>
</gene>
<dbReference type="InterPro" id="IPR003591">
    <property type="entry name" value="Leu-rich_rpt_typical-subtyp"/>
</dbReference>
<evidence type="ECO:0000313" key="5">
    <source>
        <dbReference type="EMBL" id="EPB80870.1"/>
    </source>
</evidence>
<dbReference type="Pfam" id="PF23598">
    <property type="entry name" value="LRR_14"/>
    <property type="match status" value="2"/>
</dbReference>
<dbReference type="PANTHER" id="PTHR23119">
    <property type="entry name" value="DISCS LARGE"/>
    <property type="match status" value="1"/>
</dbReference>
<feature type="domain" description="PDZ" evidence="4">
    <location>
        <begin position="530"/>
        <end position="584"/>
    </location>
</feature>